<reference evidence="1" key="1">
    <citation type="submission" date="2014-12" db="EMBL/GenBank/DDBJ databases">
        <title>Insight into the proteome of Arion vulgaris.</title>
        <authorList>
            <person name="Aradska J."/>
            <person name="Bulat T."/>
            <person name="Smidak R."/>
            <person name="Sarate P."/>
            <person name="Gangsoo J."/>
            <person name="Sialana F."/>
            <person name="Bilban M."/>
            <person name="Lubec G."/>
        </authorList>
    </citation>
    <scope>NUCLEOTIDE SEQUENCE</scope>
    <source>
        <tissue evidence="1">Skin</tissue>
    </source>
</reference>
<proteinExistence type="predicted"/>
<name>A0A0B6Y4Y5_9EUPU</name>
<dbReference type="AlphaFoldDB" id="A0A0B6Y4Y5"/>
<organism evidence="1">
    <name type="scientific">Arion vulgaris</name>
    <dbReference type="NCBI Taxonomy" id="1028688"/>
    <lineage>
        <taxon>Eukaryota</taxon>
        <taxon>Metazoa</taxon>
        <taxon>Spiralia</taxon>
        <taxon>Lophotrochozoa</taxon>
        <taxon>Mollusca</taxon>
        <taxon>Gastropoda</taxon>
        <taxon>Heterobranchia</taxon>
        <taxon>Euthyneura</taxon>
        <taxon>Panpulmonata</taxon>
        <taxon>Eupulmonata</taxon>
        <taxon>Stylommatophora</taxon>
        <taxon>Helicina</taxon>
        <taxon>Arionoidea</taxon>
        <taxon>Arionidae</taxon>
        <taxon>Arion</taxon>
    </lineage>
</organism>
<evidence type="ECO:0000313" key="1">
    <source>
        <dbReference type="EMBL" id="CEK51214.1"/>
    </source>
</evidence>
<feature type="non-terminal residue" evidence="1">
    <location>
        <position position="1"/>
    </location>
</feature>
<protein>
    <submittedName>
        <fullName evidence="1">Uncharacterized protein</fullName>
    </submittedName>
</protein>
<gene>
    <name evidence="1" type="primary">ORF12836</name>
</gene>
<dbReference type="EMBL" id="HACG01004349">
    <property type="protein sequence ID" value="CEK51214.1"/>
    <property type="molecule type" value="Transcribed_RNA"/>
</dbReference>
<accession>A0A0B6Y4Y5</accession>
<sequence>RAGLQKMKKEILINDGTLKCIQNRVRIQLDIYNTKNASDEIKAKEEYRLKDRKYIELIGETKEHRTIGWQKKKKNKGS</sequence>